<dbReference type="RefSeq" id="WP_160756783.1">
    <property type="nucleotide sequence ID" value="NZ_WTYL01000003.1"/>
</dbReference>
<comment type="caution">
    <text evidence="2">The sequence shown here is derived from an EMBL/GenBank/DDBJ whole genome shotgun (WGS) entry which is preliminary data.</text>
</comment>
<name>A0A845B099_9SPHN</name>
<evidence type="ECO:0000313" key="2">
    <source>
        <dbReference type="EMBL" id="MXP45153.1"/>
    </source>
</evidence>
<evidence type="ECO:0000256" key="1">
    <source>
        <dbReference type="SAM" id="SignalP"/>
    </source>
</evidence>
<dbReference type="EMBL" id="WTYL01000003">
    <property type="protein sequence ID" value="MXP45153.1"/>
    <property type="molecule type" value="Genomic_DNA"/>
</dbReference>
<reference evidence="2 3" key="1">
    <citation type="submission" date="2019-12" db="EMBL/GenBank/DDBJ databases">
        <title>Genomic-based taxomic classification of the family Erythrobacteraceae.</title>
        <authorList>
            <person name="Xu L."/>
        </authorList>
    </citation>
    <scope>NUCLEOTIDE SEQUENCE [LARGE SCALE GENOMIC DNA]</scope>
    <source>
        <strain evidence="2 3">KCTC 42453</strain>
    </source>
</reference>
<dbReference type="PROSITE" id="PS51257">
    <property type="entry name" value="PROKAR_LIPOPROTEIN"/>
    <property type="match status" value="1"/>
</dbReference>
<keyword evidence="1" id="KW-0732">Signal</keyword>
<sequence>MTPNRPFLLTVLPLAGAAAMLAGCSREGELVINQGVGIAAIRSVCPAVGVPDFTGNVTTFQSAGDKTVANMDVTASITNVRSTCNDTSEKVYSEATFDVLARRTNTSGARRVELPYYSAVLRGGSAVQAKRIGTVVIDFADGQERAQASAKAGAFVDRAEATLPAEIREQITRRRRPGDVDAALDPLADPQVKAALARATFELLVGFQLTEEQLGYNATR</sequence>
<proteinExistence type="predicted"/>
<organism evidence="2 3">
    <name type="scientific">Allopontixanthobacter sediminis</name>
    <dbReference type="NCBI Taxonomy" id="1689985"/>
    <lineage>
        <taxon>Bacteria</taxon>
        <taxon>Pseudomonadati</taxon>
        <taxon>Pseudomonadota</taxon>
        <taxon>Alphaproteobacteria</taxon>
        <taxon>Sphingomonadales</taxon>
        <taxon>Erythrobacteraceae</taxon>
        <taxon>Allopontixanthobacter</taxon>
    </lineage>
</organism>
<protein>
    <submittedName>
        <fullName evidence="2">Uncharacterized protein</fullName>
    </submittedName>
</protein>
<dbReference type="Proteomes" id="UP000431922">
    <property type="component" value="Unassembled WGS sequence"/>
</dbReference>
<accession>A0A845B099</accession>
<dbReference type="OrthoDB" id="7425063at2"/>
<gene>
    <name evidence="2" type="ORF">GRI65_11915</name>
</gene>
<evidence type="ECO:0000313" key="3">
    <source>
        <dbReference type="Proteomes" id="UP000431922"/>
    </source>
</evidence>
<feature type="signal peptide" evidence="1">
    <location>
        <begin position="1"/>
        <end position="22"/>
    </location>
</feature>
<feature type="chain" id="PRO_5032834218" evidence="1">
    <location>
        <begin position="23"/>
        <end position="220"/>
    </location>
</feature>
<dbReference type="AlphaFoldDB" id="A0A845B099"/>
<keyword evidence="3" id="KW-1185">Reference proteome</keyword>